<dbReference type="Proteomes" id="UP001148629">
    <property type="component" value="Unassembled WGS sequence"/>
</dbReference>
<evidence type="ECO:0000313" key="1">
    <source>
        <dbReference type="EMBL" id="KAJ3529696.1"/>
    </source>
</evidence>
<proteinExistence type="predicted"/>
<accession>A0ACC1S118</accession>
<name>A0ACC1S118_9HYPO</name>
<sequence length="701" mass="78036">MATTNGHAKPVPCPPLDSGSSVHSRPLRVAIIGAGIGGLSAACGLRREGHHIDVYERSSFATELGAGVHLTPNGNGILRRWGIFAEEFGGTMLNRRIEFHGNGQLIKNIDLTGSNLRWQHPWQLVHRVALHDHLKKVATDEDGLGRPAVLHTSSEVIHIDPKKGTITLSDGTVVESDVIIGADGVHSRSRNFIQESMPEIVSTGKGAFRFLIPREVAEEDPEIKALVQFRDTSYMWFDNDKRVVLYPCNSNKTLNFVCIHPESQSHTTASDEWNKTGSVEQLLKVFKDFDPILLRLFEKMNPKELKVWQLLDMDKPPSWVNNKLALLGDAAHPFTPCKYPAMEDAAAMTVVLPRGTRPADVPEHLKLYENIRYERAHTIQGHSRSIGTDWKNGKPQVDPMVYGSFNFAYDAHDHAQNMFRRHLCTKKKDARWTMPTSFGPSPRFRDEALSRHDFQQTFTTATVRFKTSRTYLECLLPTESYRFTAEDTACEASFSVTTQRNVSWLGGSDYSRFGLYIHDVQYDRNHGTAVQGTFAPVLMENSVEMVISTREEQGMPALFCDIEVDSLSQSYRIKASSRGVTFAELLLEDLKDGSDGPNEKMLGCNLLAHRFVPAVGDPRKPGEAFAVMATNKEVADASCKTTKTLRSDKASIKLDSCDGESLPTLHHVAADLANMPVYSIVTANVVSGTGVPDTLRYTRIE</sequence>
<reference evidence="1" key="1">
    <citation type="submission" date="2022-08" db="EMBL/GenBank/DDBJ databases">
        <title>Genome Sequence of Fusarium decemcellulare.</title>
        <authorList>
            <person name="Buettner E."/>
        </authorList>
    </citation>
    <scope>NUCLEOTIDE SEQUENCE</scope>
    <source>
        <strain evidence="1">Babe19</strain>
    </source>
</reference>
<organism evidence="1 2">
    <name type="scientific">Fusarium decemcellulare</name>
    <dbReference type="NCBI Taxonomy" id="57161"/>
    <lineage>
        <taxon>Eukaryota</taxon>
        <taxon>Fungi</taxon>
        <taxon>Dikarya</taxon>
        <taxon>Ascomycota</taxon>
        <taxon>Pezizomycotina</taxon>
        <taxon>Sordariomycetes</taxon>
        <taxon>Hypocreomycetidae</taxon>
        <taxon>Hypocreales</taxon>
        <taxon>Nectriaceae</taxon>
        <taxon>Fusarium</taxon>
        <taxon>Fusarium decemcellulare species complex</taxon>
    </lineage>
</organism>
<evidence type="ECO:0000313" key="2">
    <source>
        <dbReference type="Proteomes" id="UP001148629"/>
    </source>
</evidence>
<keyword evidence="2" id="KW-1185">Reference proteome</keyword>
<gene>
    <name evidence="1" type="ORF">NM208_g9643</name>
</gene>
<dbReference type="EMBL" id="JANRMS010001258">
    <property type="protein sequence ID" value="KAJ3529696.1"/>
    <property type="molecule type" value="Genomic_DNA"/>
</dbReference>
<protein>
    <submittedName>
        <fullName evidence="1">Uncharacterized protein</fullName>
    </submittedName>
</protein>
<comment type="caution">
    <text evidence="1">The sequence shown here is derived from an EMBL/GenBank/DDBJ whole genome shotgun (WGS) entry which is preliminary data.</text>
</comment>